<comment type="similarity">
    <text evidence="1">Belongs to the CapA family.</text>
</comment>
<name>A0AB35CCI2_9BACT</name>
<dbReference type="AlphaFoldDB" id="A0AB35CCI2"/>
<dbReference type="RefSeq" id="WP_117596530.1">
    <property type="nucleotide sequence ID" value="NZ_DAWDYP010000014.1"/>
</dbReference>
<evidence type="ECO:0000259" key="2">
    <source>
        <dbReference type="SMART" id="SM00854"/>
    </source>
</evidence>
<feature type="domain" description="Capsule synthesis protein CapA" evidence="2">
    <location>
        <begin position="2"/>
        <end position="222"/>
    </location>
</feature>
<evidence type="ECO:0000313" key="3">
    <source>
        <dbReference type="EMBL" id="MBV3125661.1"/>
    </source>
</evidence>
<reference evidence="3" key="1">
    <citation type="submission" date="2021-06" db="EMBL/GenBank/DDBJ databases">
        <title>Collection of gut derived symbiotic bacterial strains cultured from healthy donors.</title>
        <authorList>
            <person name="Lin H."/>
            <person name="Littmann E."/>
            <person name="Pamer E.G."/>
        </authorList>
    </citation>
    <scope>NUCLEOTIDE SEQUENCE</scope>
    <source>
        <strain evidence="3">MSK.5.10</strain>
    </source>
</reference>
<dbReference type="PANTHER" id="PTHR33393:SF11">
    <property type="entry name" value="POLYGLUTAMINE SYNTHESIS ACCESSORY PROTEIN RV0574C-RELATED"/>
    <property type="match status" value="1"/>
</dbReference>
<organism evidence="3 4">
    <name type="scientific">Phocaeicola dorei</name>
    <dbReference type="NCBI Taxonomy" id="357276"/>
    <lineage>
        <taxon>Bacteria</taxon>
        <taxon>Pseudomonadati</taxon>
        <taxon>Bacteroidota</taxon>
        <taxon>Bacteroidia</taxon>
        <taxon>Bacteroidales</taxon>
        <taxon>Bacteroidaceae</taxon>
        <taxon>Phocaeicola</taxon>
    </lineage>
</organism>
<dbReference type="InterPro" id="IPR052169">
    <property type="entry name" value="CW_Biosynth-Accessory"/>
</dbReference>
<evidence type="ECO:0000313" key="4">
    <source>
        <dbReference type="Proteomes" id="UP000777173"/>
    </source>
</evidence>
<evidence type="ECO:0000256" key="1">
    <source>
        <dbReference type="ARBA" id="ARBA00005662"/>
    </source>
</evidence>
<dbReference type="SUPFAM" id="SSF56300">
    <property type="entry name" value="Metallo-dependent phosphatases"/>
    <property type="match status" value="1"/>
</dbReference>
<dbReference type="EMBL" id="JAHOAX010000038">
    <property type="protein sequence ID" value="MBV3125661.1"/>
    <property type="molecule type" value="Genomic_DNA"/>
</dbReference>
<accession>A0AB35CCI2</accession>
<dbReference type="Proteomes" id="UP000777173">
    <property type="component" value="Unassembled WGS sequence"/>
</dbReference>
<sequence length="342" mass="40369">MSLIFCGDLTLPFGINIDIEDIKPLFANHEAIANLEGSIQFDEKRLRSYKWNDKFSLYSCPKVIDIIHALNIRYVSLCNNHVLDYKHPIEETEAYLKSRNICPFGLKNHDVLVANLNGVPLYIVTFATFATEHSLHLFNPDYVIKDIQTLKKRDSNCLIAVYPHWGIEKFRYPEPADRNLAHRIIDAGADIIVGHHPHIIQPIEIYKGKYIIYSIGNFILPQTVYPDKKLIFKDSYIQYELIIEWDGVEVKIHTLHYDYCNNKLMINYDFPMRKLFHLFQQQMQRSEYKKIFLSHSSFVDIIFRMRFWDSYIGEVVSFISRKIFRIIRKIIIFVGLHKPYNC</sequence>
<comment type="caution">
    <text evidence="3">The sequence shown here is derived from an EMBL/GenBank/DDBJ whole genome shotgun (WGS) entry which is preliminary data.</text>
</comment>
<dbReference type="CDD" id="cd07381">
    <property type="entry name" value="MPP_CapA"/>
    <property type="match status" value="1"/>
</dbReference>
<dbReference type="InterPro" id="IPR029052">
    <property type="entry name" value="Metallo-depent_PP-like"/>
</dbReference>
<dbReference type="Gene3D" id="3.60.21.10">
    <property type="match status" value="1"/>
</dbReference>
<dbReference type="PANTHER" id="PTHR33393">
    <property type="entry name" value="POLYGLUTAMINE SYNTHESIS ACCESSORY PROTEIN RV0574C-RELATED"/>
    <property type="match status" value="1"/>
</dbReference>
<proteinExistence type="inferred from homology"/>
<protein>
    <submittedName>
        <fullName evidence="3">CapA family protein</fullName>
    </submittedName>
</protein>
<dbReference type="InterPro" id="IPR019079">
    <property type="entry name" value="Capsule_synth_CapA"/>
</dbReference>
<gene>
    <name evidence="3" type="ORF">KSU80_21165</name>
</gene>
<dbReference type="Pfam" id="PF09587">
    <property type="entry name" value="PGA_cap"/>
    <property type="match status" value="1"/>
</dbReference>
<dbReference type="SMART" id="SM00854">
    <property type="entry name" value="PGA_cap"/>
    <property type="match status" value="1"/>
</dbReference>